<proteinExistence type="predicted"/>
<organism evidence="1 2">
    <name type="scientific">Photobacterium lutimaris</name>
    <dbReference type="NCBI Taxonomy" id="388278"/>
    <lineage>
        <taxon>Bacteria</taxon>
        <taxon>Pseudomonadati</taxon>
        <taxon>Pseudomonadota</taxon>
        <taxon>Gammaproteobacteria</taxon>
        <taxon>Vibrionales</taxon>
        <taxon>Vibrionaceae</taxon>
        <taxon>Photobacterium</taxon>
    </lineage>
</organism>
<dbReference type="OrthoDB" id="4933449at2"/>
<evidence type="ECO:0000313" key="1">
    <source>
        <dbReference type="EMBL" id="PSU33940.1"/>
    </source>
</evidence>
<dbReference type="EMBL" id="PYMH01000004">
    <property type="protein sequence ID" value="PSU33940.1"/>
    <property type="molecule type" value="Genomic_DNA"/>
</dbReference>
<comment type="caution">
    <text evidence="1">The sequence shown here is derived from an EMBL/GenBank/DDBJ whole genome shotgun (WGS) entry which is preliminary data.</text>
</comment>
<dbReference type="Proteomes" id="UP000241222">
    <property type="component" value="Unassembled WGS sequence"/>
</dbReference>
<dbReference type="InterPro" id="IPR021530">
    <property type="entry name" value="AllH-like"/>
</dbReference>
<evidence type="ECO:0000313" key="2">
    <source>
        <dbReference type="Proteomes" id="UP000241222"/>
    </source>
</evidence>
<keyword evidence="2" id="KW-1185">Reference proteome</keyword>
<accession>A0A2T3IZ58</accession>
<gene>
    <name evidence="1" type="ORF">C9I99_11280</name>
</gene>
<reference evidence="1 2" key="1">
    <citation type="submission" date="2018-03" db="EMBL/GenBank/DDBJ databases">
        <title>Whole genome sequencing of Histamine producing bacteria.</title>
        <authorList>
            <person name="Butler K."/>
        </authorList>
    </citation>
    <scope>NUCLEOTIDE SEQUENCE [LARGE SCALE GENOMIC DNA]</scope>
    <source>
        <strain evidence="1 2">JCM 13586</strain>
    </source>
</reference>
<protein>
    <recommendedName>
        <fullName evidence="3">DUF2877 domain-containing protein</fullName>
    </recommendedName>
</protein>
<dbReference type="Pfam" id="PF11392">
    <property type="entry name" value="AllH"/>
    <property type="match status" value="1"/>
</dbReference>
<evidence type="ECO:0008006" key="3">
    <source>
        <dbReference type="Google" id="ProtNLM"/>
    </source>
</evidence>
<name>A0A2T3IZ58_9GAMM</name>
<sequence>MILALTKGYLCPTQPFNGKVHSVFRRSVNIKTDLKETPWVSLLDDTLPATPTAYQCDFRSLQDLTTMVNVGDTVFMRGEIIRLKPPSRLAINTVVATNWQQAPPLPFINKKRVWHNILIAERIFAEYISEKEKQPFISISEYIQYLGLNTPRCIYSLPEQLVENIGRGKGLTPSGDDFLLGVLAVLSYVREAHPDAATTYQRFQIQVPRDISKTTDISAHYLTLALSQHFSKPVQWLVYYLFTATDRLTIETAITTNLLIGSSSGADTIAGIVYCINKLLLS</sequence>
<dbReference type="AlphaFoldDB" id="A0A2T3IZ58"/>